<dbReference type="InterPro" id="IPR044276">
    <property type="entry name" value="CANIN_dom"/>
</dbReference>
<comment type="similarity">
    <text evidence="1">Belongs to the FAM178 family.</text>
</comment>
<feature type="compositionally biased region" description="Polar residues" evidence="2">
    <location>
        <begin position="677"/>
        <end position="688"/>
    </location>
</feature>
<feature type="non-terminal residue" evidence="4">
    <location>
        <position position="1"/>
    </location>
</feature>
<dbReference type="PANTHER" id="PTHR16046">
    <property type="entry name" value="SMC5-SMC6 COMPLEX LOCALIZATION FACTOR 2"/>
    <property type="match status" value="1"/>
</dbReference>
<feature type="domain" description="Coiled-coil SMC6 And NSE5 INteracting (CANIN)" evidence="3">
    <location>
        <begin position="855"/>
        <end position="1172"/>
    </location>
</feature>
<protein>
    <submittedName>
        <fullName evidence="4">SLF2 protein</fullName>
    </submittedName>
</protein>
<proteinExistence type="inferred from homology"/>
<comment type="caution">
    <text evidence="4">The sequence shown here is derived from an EMBL/GenBank/DDBJ whole genome shotgun (WGS) entry which is preliminary data.</text>
</comment>
<evidence type="ECO:0000313" key="5">
    <source>
        <dbReference type="Proteomes" id="UP000736164"/>
    </source>
</evidence>
<keyword evidence="5" id="KW-1185">Reference proteome</keyword>
<feature type="region of interest" description="Disordered" evidence="2">
    <location>
        <begin position="176"/>
        <end position="200"/>
    </location>
</feature>
<sequence>MNYSYLRASPASHPFPSPYAATSPPAWLDHGPFLPPIHGYPPRPLTLVSQDWGGGHVEYHHFYGLNPLALLSPYWPWPYSQPARPQGYGPGRSQAQSEGSWPEGFTLRGELRWGKLDRVYGPRRELPDFVKEDLRRVYGTYPRTDLAVTFQGGEYVVRGDPRVGEQEYKVEKKVMRQVETPEEGSTSETAEKSKKKKKAKQEWRFFPGERIGETFRNGCAECHQRVSERGPTQASCRKGRLAAGRAFRHSSSARPAFGALAAKKQHMGGLKCRQALLPHPPSSRLSFISFQVLLSWLEGVVLHVPQCKLKRRSAVVCRCEADLTPGEVRSKVVGRPDGQKVSWGSSDRCIFPVTCGLVVESVRVAALRSVTNLLYFGFGMTHQEREGCLTIQDSGTPQKIKTMTDLSRLRNYLSTVVKDLIPLGTPRRPSSDGKTNIYTRPGIPPSDPPMKPRPSDTLPRQSVPTRSPVTEQFSRTTLQDDTPPSCGSTGRHATVHLPSVVVKKVRLPTSHSSFKVGENDKITPFSPKAEPSVHRNGHCGGMNGEQMIIQVGPEQRSPSSTVLDGYCRERKERWRLKRAPGRPAPVAKCASWGNEHSSARSLPSARESHGINREMKENHRSLSDALKRKAKPIDHKELKTVLLRRMAKVSKGGSSPSSREEGPRRHSNVGTGDRAVTQGTSSRLSLSSPEHCHGNNDRVKGSFGETLHKGLLLSPSALKSGQSSPPLTQHCHSPDPGPDSPGGNSSSSPGKSNGTTLETEDPSTTPRPLSASTEHQGGQGRGSADRASSEEWWESMDMSVSTCLPSSDSESEDEGLLSLEELLARSTRPPATPEKSSYSEPSTPVSSAPDLLANTRLLSYKNSLERMLKEKEQDQRVKDIEMKLILSCKEDILKLAEEVESGADEEESILQEHREFVQKFSIIPNAIPDLHPGEEIFTLSNFGKLFNQHSLDLRKCGVILQNDTQKIFMQVGPDEQTFLISLGLLSTAYRTVPCHPTMSRWLFKMMSVHPDRRISTQILCGMKDIAVHAACQIVERKSRRFQVWTPSIQDVLMVFLNMGASFASLFPLETLQPNFSEGDLIPEVNTRTKDLANGKEHCLNFFPEHNFVNVIKYLVVCTSLCPKAYSDRELLLLLSVVCRVSLEKHLCLLPVKNVSCLLHYLLKNMRDWDTQASLLLRPETGELTLMLLPQACKSSSSRDSLCMSFKCCRILDVNQ</sequence>
<feature type="region of interest" description="Disordered" evidence="2">
    <location>
        <begin position="716"/>
        <end position="850"/>
    </location>
</feature>
<accession>A0A8J7P0S2</accession>
<dbReference type="InterPro" id="IPR026161">
    <property type="entry name" value="FAM178"/>
</dbReference>
<dbReference type="AlphaFoldDB" id="A0A8J7P0S2"/>
<gene>
    <name evidence="4" type="primary">Slf2_2</name>
    <name evidence="4" type="ORF">GTO95_0011314</name>
</gene>
<dbReference type="EMBL" id="JAAWVO010057056">
    <property type="protein sequence ID" value="MBN3321880.1"/>
    <property type="molecule type" value="Genomic_DNA"/>
</dbReference>
<name>A0A8J7P0S2_ATRSP</name>
<feature type="compositionally biased region" description="Basic and acidic residues" evidence="2">
    <location>
        <begin position="690"/>
        <end position="700"/>
    </location>
</feature>
<evidence type="ECO:0000259" key="3">
    <source>
        <dbReference type="Pfam" id="PF14816"/>
    </source>
</evidence>
<feature type="compositionally biased region" description="Low complexity" evidence="2">
    <location>
        <begin position="836"/>
        <end position="847"/>
    </location>
</feature>
<feature type="region of interest" description="Disordered" evidence="2">
    <location>
        <begin position="583"/>
        <end position="701"/>
    </location>
</feature>
<feature type="compositionally biased region" description="Polar residues" evidence="2">
    <location>
        <begin position="717"/>
        <end position="731"/>
    </location>
</feature>
<feature type="non-terminal residue" evidence="4">
    <location>
        <position position="1215"/>
    </location>
</feature>
<feature type="compositionally biased region" description="Low complexity" evidence="2">
    <location>
        <begin position="741"/>
        <end position="754"/>
    </location>
</feature>
<feature type="compositionally biased region" description="Polar residues" evidence="2">
    <location>
        <begin position="762"/>
        <end position="776"/>
    </location>
</feature>
<feature type="compositionally biased region" description="Basic and acidic residues" evidence="2">
    <location>
        <begin position="606"/>
        <end position="639"/>
    </location>
</feature>
<evidence type="ECO:0000256" key="2">
    <source>
        <dbReference type="SAM" id="MobiDB-lite"/>
    </source>
</evidence>
<evidence type="ECO:0000256" key="1">
    <source>
        <dbReference type="ARBA" id="ARBA00010311"/>
    </source>
</evidence>
<evidence type="ECO:0000313" key="4">
    <source>
        <dbReference type="EMBL" id="MBN3321880.1"/>
    </source>
</evidence>
<feature type="compositionally biased region" description="Pro residues" evidence="2">
    <location>
        <begin position="442"/>
        <end position="452"/>
    </location>
</feature>
<organism evidence="4 5">
    <name type="scientific">Atractosteus spatula</name>
    <name type="common">Alligator gar</name>
    <name type="synonym">Lepisosteus spatula</name>
    <dbReference type="NCBI Taxonomy" id="7917"/>
    <lineage>
        <taxon>Eukaryota</taxon>
        <taxon>Metazoa</taxon>
        <taxon>Chordata</taxon>
        <taxon>Craniata</taxon>
        <taxon>Vertebrata</taxon>
        <taxon>Euteleostomi</taxon>
        <taxon>Actinopterygii</taxon>
        <taxon>Neopterygii</taxon>
        <taxon>Holostei</taxon>
        <taxon>Semionotiformes</taxon>
        <taxon>Lepisosteidae</taxon>
        <taxon>Atractosteus</taxon>
    </lineage>
</organism>
<dbReference type="Proteomes" id="UP000736164">
    <property type="component" value="Unassembled WGS sequence"/>
</dbReference>
<feature type="compositionally biased region" description="Polar residues" evidence="2">
    <location>
        <begin position="458"/>
        <end position="488"/>
    </location>
</feature>
<reference evidence="4" key="1">
    <citation type="journal article" date="2021" name="Cell">
        <title>Tracing the genetic footprints of vertebrate landing in non-teleost ray-finned fishes.</title>
        <authorList>
            <person name="Bi X."/>
            <person name="Wang K."/>
            <person name="Yang L."/>
            <person name="Pan H."/>
            <person name="Jiang H."/>
            <person name="Wei Q."/>
            <person name="Fang M."/>
            <person name="Yu H."/>
            <person name="Zhu C."/>
            <person name="Cai Y."/>
            <person name="He Y."/>
            <person name="Gan X."/>
            <person name="Zeng H."/>
            <person name="Yu D."/>
            <person name="Zhu Y."/>
            <person name="Jiang H."/>
            <person name="Qiu Q."/>
            <person name="Yang H."/>
            <person name="Zhang Y.E."/>
            <person name="Wang W."/>
            <person name="Zhu M."/>
            <person name="He S."/>
            <person name="Zhang G."/>
        </authorList>
    </citation>
    <scope>NUCLEOTIDE SEQUENCE</scope>
    <source>
        <strain evidence="4">Allg_001</strain>
    </source>
</reference>
<dbReference type="PANTHER" id="PTHR16046:SF9">
    <property type="entry name" value="SMC5-SMC6 COMPLEX LOCALIZATION FACTOR PROTEIN 2"/>
    <property type="match status" value="1"/>
</dbReference>
<feature type="region of interest" description="Disordered" evidence="2">
    <location>
        <begin position="423"/>
        <end position="492"/>
    </location>
</feature>
<feature type="region of interest" description="Disordered" evidence="2">
    <location>
        <begin position="513"/>
        <end position="534"/>
    </location>
</feature>
<dbReference type="Pfam" id="PF14816">
    <property type="entry name" value="CANIN"/>
    <property type="match status" value="1"/>
</dbReference>